<name>A0A9P9Y0N2_9HYPO</name>
<protein>
    <submittedName>
        <fullName evidence="1">Uncharacterized protein</fullName>
    </submittedName>
</protein>
<dbReference type="GeneID" id="75829577"/>
<sequence>MDAWITSQPGQISDENVQAITARAWTWLSERQRERIEAQVGNMPDGEEDLTESDWSFSDLLHDEQDVVMDSIEEVEPEDMVPAG</sequence>
<dbReference type="EMBL" id="JAGIXG020000026">
    <property type="protein sequence ID" value="KAI6780930.1"/>
    <property type="molecule type" value="Genomic_DNA"/>
</dbReference>
<proteinExistence type="predicted"/>
<reference evidence="1" key="2">
    <citation type="submission" date="2022-07" db="EMBL/GenBank/DDBJ databases">
        <authorList>
            <person name="Goncalves M.F.M."/>
            <person name="Hilario S."/>
            <person name="Van De Peer Y."/>
            <person name="Esteves A.C."/>
            <person name="Alves A."/>
        </authorList>
    </citation>
    <scope>NUCLEOTIDE SEQUENCE</scope>
    <source>
        <strain evidence="1">MUM 19.33</strain>
    </source>
</reference>
<gene>
    <name evidence="1" type="ORF">J7T54_003072</name>
</gene>
<accession>A0A9P9Y0N2</accession>
<dbReference type="Proteomes" id="UP001055219">
    <property type="component" value="Unassembled WGS sequence"/>
</dbReference>
<reference evidence="1" key="1">
    <citation type="journal article" date="2021" name="J Fungi (Basel)">
        <title>Genomic and Metabolomic Analyses of the Marine Fungus Emericellopsis cladophorae: Insights into Saltwater Adaptability Mechanisms and Its Biosynthetic Potential.</title>
        <authorList>
            <person name="Goncalves M.F.M."/>
            <person name="Hilario S."/>
            <person name="Van de Peer Y."/>
            <person name="Esteves A.C."/>
            <person name="Alves A."/>
        </authorList>
    </citation>
    <scope>NUCLEOTIDE SEQUENCE</scope>
    <source>
        <strain evidence="1">MUM 19.33</strain>
    </source>
</reference>
<organism evidence="1 2">
    <name type="scientific">Emericellopsis cladophorae</name>
    <dbReference type="NCBI Taxonomy" id="2686198"/>
    <lineage>
        <taxon>Eukaryota</taxon>
        <taxon>Fungi</taxon>
        <taxon>Dikarya</taxon>
        <taxon>Ascomycota</taxon>
        <taxon>Pezizomycotina</taxon>
        <taxon>Sordariomycetes</taxon>
        <taxon>Hypocreomycetidae</taxon>
        <taxon>Hypocreales</taxon>
        <taxon>Bionectriaceae</taxon>
        <taxon>Emericellopsis</taxon>
    </lineage>
</organism>
<dbReference type="AlphaFoldDB" id="A0A9P9Y0N2"/>
<evidence type="ECO:0000313" key="2">
    <source>
        <dbReference type="Proteomes" id="UP001055219"/>
    </source>
</evidence>
<dbReference type="RefSeq" id="XP_051361786.1">
    <property type="nucleotide sequence ID" value="XM_051506875.1"/>
</dbReference>
<keyword evidence="2" id="KW-1185">Reference proteome</keyword>
<evidence type="ECO:0000313" key="1">
    <source>
        <dbReference type="EMBL" id="KAI6780930.1"/>
    </source>
</evidence>
<comment type="caution">
    <text evidence="1">The sequence shown here is derived from an EMBL/GenBank/DDBJ whole genome shotgun (WGS) entry which is preliminary data.</text>
</comment>